<dbReference type="PANTHER" id="PTHR31351:SF41">
    <property type="entry name" value="VAN3-BINDING PROTEIN-LIKE"/>
    <property type="match status" value="1"/>
</dbReference>
<sequence length="511" mass="55851">MRRKKEWADPLLFRSFFSHSAFINKSSDPETQGSEMDSRWRERGQPDGVKLPESPVKPIVYLPRSRSAASAMQQVCNALPSPPAPANSSLFPKVTPVAPADGDADTARLSGNTFSFRDLSSTSHLVLERIMSQSMQNEIMSPLTSGRLSYGSETFNGSMTEETDSATPISPSEEFEDVIKYLRANNSLLPLFTNTKSFNGGTGTGSGGASSPMLGNNNTVKKWLKHRRNKKKEEARVRNAQIHAAVSVAGLAASVAAVAASTAAASSAGEDEVAAKTDIAVASAAMLVAAQCVDAAEAMGADRDRLMTSVNSAFNVQSHEDISTLTAAASTALRGAATLKARALKEVWNISTVIPIDRGNGMGTPGGYNNNGCYEGLDIEENFLGVCNQELLARGCELLKRTRNGDLHWKVVSVYIHRTGKVMLKMKSKHVGNTITKRKENVVLEVYKDIPAWPGRHLFDDGVQRRYFGLRTEVRGVVEFECKDLKQYEMWTQGVSRLLYIVAERRRRFHN</sequence>
<feature type="domain" description="VAN3-binding protein-like auxin canalisation" evidence="2">
    <location>
        <begin position="52"/>
        <end position="358"/>
    </location>
</feature>
<dbReference type="Proteomes" id="UP000249390">
    <property type="component" value="Unassembled WGS sequence"/>
</dbReference>
<feature type="compositionally biased region" description="Basic and acidic residues" evidence="1">
    <location>
        <begin position="36"/>
        <end position="45"/>
    </location>
</feature>
<evidence type="ECO:0000259" key="3">
    <source>
        <dbReference type="Pfam" id="PF08458"/>
    </source>
</evidence>
<dbReference type="InterPro" id="IPR013666">
    <property type="entry name" value="PH_pln"/>
</dbReference>
<feature type="compositionally biased region" description="Polar residues" evidence="1">
    <location>
        <begin position="24"/>
        <end position="35"/>
    </location>
</feature>
<gene>
    <name evidence="4" type="ORF">DM860_011940</name>
</gene>
<feature type="region of interest" description="Disordered" evidence="1">
    <location>
        <begin position="24"/>
        <end position="55"/>
    </location>
</feature>
<dbReference type="GO" id="GO:0010305">
    <property type="term" value="P:leaf vascular tissue pattern formation"/>
    <property type="evidence" value="ECO:0007669"/>
    <property type="project" value="TreeGrafter"/>
</dbReference>
<dbReference type="GO" id="GO:0009734">
    <property type="term" value="P:auxin-activated signaling pathway"/>
    <property type="evidence" value="ECO:0007669"/>
    <property type="project" value="TreeGrafter"/>
</dbReference>
<dbReference type="EMBL" id="NQVE01000175">
    <property type="protein sequence ID" value="RAL42157.1"/>
    <property type="molecule type" value="Genomic_DNA"/>
</dbReference>
<reference evidence="4 5" key="1">
    <citation type="submission" date="2018-06" db="EMBL/GenBank/DDBJ databases">
        <title>The Genome of Cuscuta australis (Dodder) Provides Insight into the Evolution of Plant Parasitism.</title>
        <authorList>
            <person name="Liu H."/>
        </authorList>
    </citation>
    <scope>NUCLEOTIDE SEQUENCE [LARGE SCALE GENOMIC DNA]</scope>
    <source>
        <strain evidence="5">cv. Yunnan</strain>
        <tissue evidence="4">Vines</tissue>
    </source>
</reference>
<feature type="domain" description="Pleckstrin-like plant" evidence="3">
    <location>
        <begin position="397"/>
        <end position="501"/>
    </location>
</feature>
<name>A0A328D8L5_9ASTE</name>
<evidence type="ECO:0000256" key="1">
    <source>
        <dbReference type="SAM" id="MobiDB-lite"/>
    </source>
</evidence>
<comment type="caution">
    <text evidence="4">The sequence shown here is derived from an EMBL/GenBank/DDBJ whole genome shotgun (WGS) entry which is preliminary data.</text>
</comment>
<evidence type="ECO:0000313" key="4">
    <source>
        <dbReference type="EMBL" id="RAL42157.1"/>
    </source>
</evidence>
<dbReference type="AlphaFoldDB" id="A0A328D8L5"/>
<keyword evidence="5" id="KW-1185">Reference proteome</keyword>
<dbReference type="InterPro" id="IPR040269">
    <property type="entry name" value="VAB"/>
</dbReference>
<dbReference type="PANTHER" id="PTHR31351">
    <property type="entry name" value="EXPRESSED PROTEIN"/>
    <property type="match status" value="1"/>
</dbReference>
<accession>A0A328D8L5</accession>
<dbReference type="Pfam" id="PF08458">
    <property type="entry name" value="PH_2"/>
    <property type="match status" value="1"/>
</dbReference>
<proteinExistence type="predicted"/>
<protein>
    <recommendedName>
        <fullName evidence="6">PH domain-containing protein</fullName>
    </recommendedName>
</protein>
<evidence type="ECO:0000259" key="2">
    <source>
        <dbReference type="Pfam" id="PF05703"/>
    </source>
</evidence>
<evidence type="ECO:0000313" key="5">
    <source>
        <dbReference type="Proteomes" id="UP000249390"/>
    </source>
</evidence>
<evidence type="ECO:0008006" key="6">
    <source>
        <dbReference type="Google" id="ProtNLM"/>
    </source>
</evidence>
<dbReference type="InterPro" id="IPR008546">
    <property type="entry name" value="VAN3-bd-like_auxin_canal"/>
</dbReference>
<organism evidence="4 5">
    <name type="scientific">Cuscuta australis</name>
    <dbReference type="NCBI Taxonomy" id="267555"/>
    <lineage>
        <taxon>Eukaryota</taxon>
        <taxon>Viridiplantae</taxon>
        <taxon>Streptophyta</taxon>
        <taxon>Embryophyta</taxon>
        <taxon>Tracheophyta</taxon>
        <taxon>Spermatophyta</taxon>
        <taxon>Magnoliopsida</taxon>
        <taxon>eudicotyledons</taxon>
        <taxon>Gunneridae</taxon>
        <taxon>Pentapetalae</taxon>
        <taxon>asterids</taxon>
        <taxon>lamiids</taxon>
        <taxon>Solanales</taxon>
        <taxon>Convolvulaceae</taxon>
        <taxon>Cuscuteae</taxon>
        <taxon>Cuscuta</taxon>
        <taxon>Cuscuta subgen. Grammica</taxon>
        <taxon>Cuscuta sect. Cleistogrammica</taxon>
    </lineage>
</organism>
<dbReference type="Pfam" id="PF05703">
    <property type="entry name" value="Auxin_canalis"/>
    <property type="match status" value="1"/>
</dbReference>
<dbReference type="GO" id="GO:0010087">
    <property type="term" value="P:phloem or xylem histogenesis"/>
    <property type="evidence" value="ECO:0007669"/>
    <property type="project" value="TreeGrafter"/>
</dbReference>